<evidence type="ECO:0000256" key="1">
    <source>
        <dbReference type="SAM" id="Phobius"/>
    </source>
</evidence>
<gene>
    <name evidence="2" type="ORF">SDC9_54707</name>
</gene>
<keyword evidence="1" id="KW-0472">Membrane</keyword>
<accession>A0A644WWU8</accession>
<reference evidence="2" key="1">
    <citation type="submission" date="2019-08" db="EMBL/GenBank/DDBJ databases">
        <authorList>
            <person name="Kucharzyk K."/>
            <person name="Murdoch R.W."/>
            <person name="Higgins S."/>
            <person name="Loffler F."/>
        </authorList>
    </citation>
    <scope>NUCLEOTIDE SEQUENCE</scope>
</reference>
<keyword evidence="1" id="KW-1133">Transmembrane helix</keyword>
<sequence length="95" mass="11128">MTDILLAFFLIGSLSAGFVFNIVRQKYEYKIHENNLTRSKALMLPAKEIRRIISESNDKDLVEQVTKSLFYRKCQYLSYLVFLLSLPIYCVIKTI</sequence>
<feature type="transmembrane region" description="Helical" evidence="1">
    <location>
        <begin position="76"/>
        <end position="94"/>
    </location>
</feature>
<proteinExistence type="predicted"/>
<evidence type="ECO:0000313" key="2">
    <source>
        <dbReference type="EMBL" id="MPM08395.1"/>
    </source>
</evidence>
<dbReference type="AlphaFoldDB" id="A0A644WWU8"/>
<name>A0A644WWU8_9ZZZZ</name>
<feature type="transmembrane region" description="Helical" evidence="1">
    <location>
        <begin position="6"/>
        <end position="23"/>
    </location>
</feature>
<keyword evidence="1" id="KW-0812">Transmembrane</keyword>
<comment type="caution">
    <text evidence="2">The sequence shown here is derived from an EMBL/GenBank/DDBJ whole genome shotgun (WGS) entry which is preliminary data.</text>
</comment>
<organism evidence="2">
    <name type="scientific">bioreactor metagenome</name>
    <dbReference type="NCBI Taxonomy" id="1076179"/>
    <lineage>
        <taxon>unclassified sequences</taxon>
        <taxon>metagenomes</taxon>
        <taxon>ecological metagenomes</taxon>
    </lineage>
</organism>
<protein>
    <submittedName>
        <fullName evidence="2">Uncharacterized protein</fullName>
    </submittedName>
</protein>
<dbReference type="EMBL" id="VSSQ01001445">
    <property type="protein sequence ID" value="MPM08395.1"/>
    <property type="molecule type" value="Genomic_DNA"/>
</dbReference>